<organism evidence="4 5">
    <name type="scientific">Exophiala sideris</name>
    <dbReference type="NCBI Taxonomy" id="1016849"/>
    <lineage>
        <taxon>Eukaryota</taxon>
        <taxon>Fungi</taxon>
        <taxon>Dikarya</taxon>
        <taxon>Ascomycota</taxon>
        <taxon>Pezizomycotina</taxon>
        <taxon>Eurotiomycetes</taxon>
        <taxon>Chaetothyriomycetidae</taxon>
        <taxon>Chaetothyriales</taxon>
        <taxon>Herpotrichiellaceae</taxon>
        <taxon>Exophiala</taxon>
    </lineage>
</organism>
<dbReference type="PANTHER" id="PTHR24359:SF37">
    <property type="entry name" value="PROTEIN KINASE DOMAIN-CONTAINING PROTEIN"/>
    <property type="match status" value="1"/>
</dbReference>
<evidence type="ECO:0000313" key="4">
    <source>
        <dbReference type="EMBL" id="KIV80795.1"/>
    </source>
</evidence>
<dbReference type="InterPro" id="IPR000719">
    <property type="entry name" value="Prot_kinase_dom"/>
</dbReference>
<dbReference type="EMBL" id="KN846953">
    <property type="protein sequence ID" value="KIV80795.1"/>
    <property type="molecule type" value="Genomic_DNA"/>
</dbReference>
<dbReference type="Gene3D" id="1.10.510.10">
    <property type="entry name" value="Transferase(Phosphotransferase) domain 1"/>
    <property type="match status" value="1"/>
</dbReference>
<dbReference type="SUPFAM" id="SSF56112">
    <property type="entry name" value="Protein kinase-like (PK-like)"/>
    <property type="match status" value="1"/>
</dbReference>
<feature type="region of interest" description="Disordered" evidence="2">
    <location>
        <begin position="940"/>
        <end position="986"/>
    </location>
</feature>
<evidence type="ECO:0000256" key="2">
    <source>
        <dbReference type="SAM" id="MobiDB-lite"/>
    </source>
</evidence>
<protein>
    <recommendedName>
        <fullName evidence="3">Protein kinase domain-containing protein</fullName>
    </recommendedName>
</protein>
<dbReference type="AlphaFoldDB" id="A0A0D1VWX3"/>
<dbReference type="Pfam" id="PF00069">
    <property type="entry name" value="Pkinase"/>
    <property type="match status" value="1"/>
</dbReference>
<dbReference type="Gene3D" id="3.30.200.20">
    <property type="entry name" value="Phosphorylase Kinase, domain 1"/>
    <property type="match status" value="1"/>
</dbReference>
<dbReference type="GO" id="GO:0004674">
    <property type="term" value="F:protein serine/threonine kinase activity"/>
    <property type="evidence" value="ECO:0007669"/>
    <property type="project" value="TreeGrafter"/>
</dbReference>
<dbReference type="GO" id="GO:0005524">
    <property type="term" value="F:ATP binding"/>
    <property type="evidence" value="ECO:0007669"/>
    <property type="project" value="UniProtKB-UniRule"/>
</dbReference>
<evidence type="ECO:0000313" key="5">
    <source>
        <dbReference type="Proteomes" id="UP000053599"/>
    </source>
</evidence>
<keyword evidence="1" id="KW-0067">ATP-binding</keyword>
<dbReference type="InterPro" id="IPR011009">
    <property type="entry name" value="Kinase-like_dom_sf"/>
</dbReference>
<dbReference type="PROSITE" id="PS00107">
    <property type="entry name" value="PROTEIN_KINASE_ATP"/>
    <property type="match status" value="1"/>
</dbReference>
<dbReference type="Proteomes" id="UP000053599">
    <property type="component" value="Unassembled WGS sequence"/>
</dbReference>
<feature type="compositionally biased region" description="Polar residues" evidence="2">
    <location>
        <begin position="29"/>
        <end position="38"/>
    </location>
</feature>
<dbReference type="HOGENOM" id="CLU_287850_0_0_1"/>
<reference evidence="4 5" key="1">
    <citation type="submission" date="2015-01" db="EMBL/GenBank/DDBJ databases">
        <title>The Genome Sequence of Exophiala sideris CBS121828.</title>
        <authorList>
            <consortium name="The Broad Institute Genomics Platform"/>
            <person name="Cuomo C."/>
            <person name="de Hoog S."/>
            <person name="Gorbushina A."/>
            <person name="Stielow B."/>
            <person name="Teixiera M."/>
            <person name="Abouelleil A."/>
            <person name="Chapman S.B."/>
            <person name="Priest M."/>
            <person name="Young S.K."/>
            <person name="Wortman J."/>
            <person name="Nusbaum C."/>
            <person name="Birren B."/>
        </authorList>
    </citation>
    <scope>NUCLEOTIDE SEQUENCE [LARGE SCALE GENOMIC DNA]</scope>
    <source>
        <strain evidence="4 5">CBS 121828</strain>
    </source>
</reference>
<dbReference type="PROSITE" id="PS50011">
    <property type="entry name" value="PROTEIN_KINASE_DOM"/>
    <property type="match status" value="1"/>
</dbReference>
<evidence type="ECO:0000259" key="3">
    <source>
        <dbReference type="PROSITE" id="PS50011"/>
    </source>
</evidence>
<proteinExistence type="predicted"/>
<name>A0A0D1VWX3_9EURO</name>
<dbReference type="OrthoDB" id="4161807at2759"/>
<feature type="compositionally biased region" description="Basic and acidic residues" evidence="2">
    <location>
        <begin position="39"/>
        <end position="54"/>
    </location>
</feature>
<keyword evidence="1" id="KW-0547">Nucleotide-binding</keyword>
<sequence length="1069" mass="121930">MGTSSSKEIKESKEVKQARWHHLRKRLSRPTTTKSQTRPVDEPLKVRTQDDLRRSGAVGSATQWGMVSNINSVKQLPAPIMHGEAVPPRVVHSHDPNDVAVSKYFEKGQQPLLEQISTISSSVSRSKPESGLVMQATQEAETASPPFKFIVRTPTEGPGFPFPQGELSQAPPFDEHTEEVLALRSSAQSEENGPSPIHGSTYVDPGWQDLSSASSSDSDDEEDWSAILDVRCELELSLNKEPPHLLPEKLIVQWYDPRAWDILDRKAWNWLAEQGISRDDRWHPTILRHGSFRIIGQEHESLPRKLFDKKNLPEVLVAAVFSFKGEYLHEPFSLRVRWDYESISIAQVPGEDYDSTIRNELSEKEKININGQMFFSSPVLNHILPDHAASLILEQDKSLELNETEMNNFRERLRKCRRLQTLCVWKRLSMKVLKNILDANPKLEDATLKQFVTNPTSEDIKNGLLRIDHGPLGPKNTDWKDFTGALPAIRPFHFPSRAQHRRNGTVDPLLEEDDYEIPKDMVLPICHEGGRQTVVGEGGFSRVIAVRIDPSYQVYTQDKNQLFALKCFKLEHSRRREHYAQERKVLAKLKRFHTAPQQRHLVTHYAAWSQELEFFILFPMATGTLETFMNYLPYPRIDKEPKYPLRFDRRCMPYDGNTKLPTLDSRFVDWFFTQLKGLAEALDHIHHLAADEDEEDNLPKRELVPQNIYFQRKGAQITGYHHDIKPDNILVFVDNRSDYGTMKFGDFGSANIQETAQNDPGLWTRSPVHTEKQKGTMTFRSPDRYCDGKLRRRADIWTLGCVFLEILIWCLEPRSKGLKSFATERAEEEAHLDYDSNSQVDQYWKVDEAAEAKGKGIKKAVLKDSVKNKFTDLKRRCEAKNMDAFEAVHRLTEQMMSTDSIKRIRSGTLATELGRQCANVKANLKVRADFYCGSVDATNVQPDTPYQALPPSPSSDGRTNVQGRSRSPSPHQLDRPTGHRRSLSVPERVREALANTDGKWLETLNNNADDALLAHNQPSDASLRGRSSDHLDAVDFPAVRSRSISSQRAAAYLRRHQSEPTKDQIEGRA</sequence>
<feature type="domain" description="Protein kinase" evidence="3">
    <location>
        <begin position="529"/>
        <end position="924"/>
    </location>
</feature>
<dbReference type="PANTHER" id="PTHR24359">
    <property type="entry name" value="SERINE/THREONINE-PROTEIN KINASE SBK1"/>
    <property type="match status" value="1"/>
</dbReference>
<feature type="binding site" evidence="1">
    <location>
        <position position="566"/>
    </location>
    <ligand>
        <name>ATP</name>
        <dbReference type="ChEBI" id="CHEBI:30616"/>
    </ligand>
</feature>
<evidence type="ECO:0000256" key="1">
    <source>
        <dbReference type="PROSITE-ProRule" id="PRU10141"/>
    </source>
</evidence>
<feature type="region of interest" description="Disordered" evidence="2">
    <location>
        <begin position="184"/>
        <end position="221"/>
    </location>
</feature>
<feature type="compositionally biased region" description="Basic and acidic residues" evidence="2">
    <location>
        <begin position="7"/>
        <end position="17"/>
    </location>
</feature>
<accession>A0A0D1VWX3</accession>
<dbReference type="InterPro" id="IPR017441">
    <property type="entry name" value="Protein_kinase_ATP_BS"/>
</dbReference>
<gene>
    <name evidence="4" type="ORF">PV11_08271</name>
</gene>
<feature type="compositionally biased region" description="Basic residues" evidence="2">
    <location>
        <begin position="18"/>
        <end position="28"/>
    </location>
</feature>
<dbReference type="SMART" id="SM00220">
    <property type="entry name" value="S_TKc"/>
    <property type="match status" value="1"/>
</dbReference>
<feature type="compositionally biased region" description="Polar residues" evidence="2">
    <location>
        <begin position="954"/>
        <end position="970"/>
    </location>
</feature>
<dbReference type="CDD" id="cd00180">
    <property type="entry name" value="PKc"/>
    <property type="match status" value="1"/>
</dbReference>
<feature type="region of interest" description="Disordered" evidence="2">
    <location>
        <begin position="1"/>
        <end position="59"/>
    </location>
</feature>